<proteinExistence type="predicted"/>
<dbReference type="Proteomes" id="UP000267223">
    <property type="component" value="Unassembled WGS sequence"/>
</dbReference>
<dbReference type="RefSeq" id="WP_123120199.1">
    <property type="nucleotide sequence ID" value="NZ_RJJR01000005.1"/>
</dbReference>
<accession>A0A3M9NK31</accession>
<evidence type="ECO:0000313" key="1">
    <source>
        <dbReference type="EMBL" id="RNI37358.1"/>
    </source>
</evidence>
<name>A0A3M9NK31_9BACT</name>
<comment type="caution">
    <text evidence="1">The sequence shown here is derived from an EMBL/GenBank/DDBJ whole genome shotgun (WGS) entry which is preliminary data.</text>
</comment>
<dbReference type="OrthoDB" id="675448at2"/>
<keyword evidence="2" id="KW-1185">Reference proteome</keyword>
<evidence type="ECO:0000313" key="2">
    <source>
        <dbReference type="Proteomes" id="UP000267223"/>
    </source>
</evidence>
<dbReference type="AlphaFoldDB" id="A0A3M9NK31"/>
<dbReference type="EMBL" id="RJJR01000005">
    <property type="protein sequence ID" value="RNI37358.1"/>
    <property type="molecule type" value="Genomic_DNA"/>
</dbReference>
<reference evidence="1 2" key="1">
    <citation type="submission" date="2018-11" db="EMBL/GenBank/DDBJ databases">
        <title>Draft genome sequence of Ferruginibacter sp. BO-59.</title>
        <authorList>
            <person name="Im W.T."/>
        </authorList>
    </citation>
    <scope>NUCLEOTIDE SEQUENCE [LARGE SCALE GENOMIC DNA]</scope>
    <source>
        <strain evidence="1 2">BO-59</strain>
    </source>
</reference>
<organism evidence="1 2">
    <name type="scientific">Hanamia caeni</name>
    <dbReference type="NCBI Taxonomy" id="2294116"/>
    <lineage>
        <taxon>Bacteria</taxon>
        <taxon>Pseudomonadati</taxon>
        <taxon>Bacteroidota</taxon>
        <taxon>Chitinophagia</taxon>
        <taxon>Chitinophagales</taxon>
        <taxon>Chitinophagaceae</taxon>
        <taxon>Hanamia</taxon>
    </lineage>
</organism>
<sequence>MDKREKLGSMEKMIRELDDIVNSQTSLLKKITQIEADNINLGNSLLEKQLPEIHSKADETLNIASQLVEEFTAVKDKFVKDNKLDELPPEV</sequence>
<gene>
    <name evidence="1" type="ORF">EFY79_08140</name>
</gene>
<protein>
    <submittedName>
        <fullName evidence="1">Uncharacterized protein</fullName>
    </submittedName>
</protein>